<dbReference type="EMBL" id="JBHSMD010000006">
    <property type="protein sequence ID" value="MFC5494803.1"/>
    <property type="molecule type" value="Genomic_DNA"/>
</dbReference>
<evidence type="ECO:0000256" key="1">
    <source>
        <dbReference type="SAM" id="Phobius"/>
    </source>
</evidence>
<evidence type="ECO:0000313" key="2">
    <source>
        <dbReference type="EMBL" id="MFC5494803.1"/>
    </source>
</evidence>
<proteinExistence type="predicted"/>
<keyword evidence="1" id="KW-0812">Transmembrane</keyword>
<reference evidence="3" key="1">
    <citation type="journal article" date="2019" name="Int. J. Syst. Evol. Microbiol.">
        <title>The Global Catalogue of Microorganisms (GCM) 10K type strain sequencing project: providing services to taxonomists for standard genome sequencing and annotation.</title>
        <authorList>
            <consortium name="The Broad Institute Genomics Platform"/>
            <consortium name="The Broad Institute Genome Sequencing Center for Infectious Disease"/>
            <person name="Wu L."/>
            <person name="Ma J."/>
        </authorList>
    </citation>
    <scope>NUCLEOTIDE SEQUENCE [LARGE SCALE GENOMIC DNA]</scope>
    <source>
        <strain evidence="3">KACC 13778</strain>
    </source>
</reference>
<organism evidence="2 3">
    <name type="scientific">Nocardioides caricicola</name>
    <dbReference type="NCBI Taxonomy" id="634770"/>
    <lineage>
        <taxon>Bacteria</taxon>
        <taxon>Bacillati</taxon>
        <taxon>Actinomycetota</taxon>
        <taxon>Actinomycetes</taxon>
        <taxon>Propionibacteriales</taxon>
        <taxon>Nocardioidaceae</taxon>
        <taxon>Nocardioides</taxon>
    </lineage>
</organism>
<feature type="transmembrane region" description="Helical" evidence="1">
    <location>
        <begin position="12"/>
        <end position="38"/>
    </location>
</feature>
<dbReference type="RefSeq" id="WP_345176029.1">
    <property type="nucleotide sequence ID" value="NZ_BAABFQ010000005.1"/>
</dbReference>
<accession>A0ABW0N4Y8</accession>
<keyword evidence="1" id="KW-0472">Membrane</keyword>
<keyword evidence="1" id="KW-1133">Transmembrane helix</keyword>
<comment type="caution">
    <text evidence="2">The sequence shown here is derived from an EMBL/GenBank/DDBJ whole genome shotgun (WGS) entry which is preliminary data.</text>
</comment>
<sequence>MDLSSNLTTLDVTAVVTVVVLAVLGAVVSTAVIARTVVANRHERIARHESMRTYYGRQFAPTH</sequence>
<protein>
    <submittedName>
        <fullName evidence="2">Uncharacterized protein</fullName>
    </submittedName>
</protein>
<dbReference type="Proteomes" id="UP001595956">
    <property type="component" value="Unassembled WGS sequence"/>
</dbReference>
<gene>
    <name evidence="2" type="ORF">ACFPKY_16960</name>
</gene>
<keyword evidence="3" id="KW-1185">Reference proteome</keyword>
<name>A0ABW0N4Y8_9ACTN</name>
<evidence type="ECO:0000313" key="3">
    <source>
        <dbReference type="Proteomes" id="UP001595956"/>
    </source>
</evidence>